<dbReference type="Gene3D" id="1.10.1660.10">
    <property type="match status" value="1"/>
</dbReference>
<evidence type="ECO:0000259" key="2">
    <source>
        <dbReference type="PROSITE" id="PS50937"/>
    </source>
</evidence>
<dbReference type="RefSeq" id="WP_152229221.1">
    <property type="nucleotide sequence ID" value="NZ_BAAALV010000003.1"/>
</dbReference>
<proteinExistence type="predicted"/>
<name>A0ABN2PC14_9MICC</name>
<evidence type="ECO:0000256" key="1">
    <source>
        <dbReference type="ARBA" id="ARBA00023125"/>
    </source>
</evidence>
<dbReference type="PROSITE" id="PS50937">
    <property type="entry name" value="HTH_MERR_2"/>
    <property type="match status" value="1"/>
</dbReference>
<dbReference type="PANTHER" id="PTHR30204:SF98">
    <property type="entry name" value="HTH-TYPE TRANSCRIPTIONAL REGULATOR ADHR"/>
    <property type="match status" value="1"/>
</dbReference>
<dbReference type="PANTHER" id="PTHR30204">
    <property type="entry name" value="REDOX-CYCLING DRUG-SENSING TRANSCRIPTIONAL ACTIVATOR SOXR"/>
    <property type="match status" value="1"/>
</dbReference>
<dbReference type="SUPFAM" id="SSF46955">
    <property type="entry name" value="Putative DNA-binding domain"/>
    <property type="match status" value="1"/>
</dbReference>
<dbReference type="InterPro" id="IPR009061">
    <property type="entry name" value="DNA-bd_dom_put_sf"/>
</dbReference>
<dbReference type="Proteomes" id="UP001500784">
    <property type="component" value="Unassembled WGS sequence"/>
</dbReference>
<comment type="caution">
    <text evidence="3">The sequence shown here is derived from an EMBL/GenBank/DDBJ whole genome shotgun (WGS) entry which is preliminary data.</text>
</comment>
<dbReference type="InterPro" id="IPR047057">
    <property type="entry name" value="MerR_fam"/>
</dbReference>
<dbReference type="Pfam" id="PF13411">
    <property type="entry name" value="MerR_1"/>
    <property type="match status" value="1"/>
</dbReference>
<sequence>MRISELSAATDVPVATIKYYIRAGLLPEGRPTAPRQADYSETHAARLRLVRALLGPGGLSVAKAAAVLAQLDDPPASAHDFLGATHHALGSAQPDQESHPRADAVLAELGWEVDPADHEARFRLERALTGLEDAGFAMTPELLRTYAAAMHGVAAREVQSVPLDSPAEALRYVVLGTVLIEPVLLALRRLAQQDVSGRIFSRVGSPETAPADPGHKTP</sequence>
<evidence type="ECO:0000313" key="3">
    <source>
        <dbReference type="EMBL" id="GAA1915453.1"/>
    </source>
</evidence>
<dbReference type="SMART" id="SM00422">
    <property type="entry name" value="HTH_MERR"/>
    <property type="match status" value="1"/>
</dbReference>
<keyword evidence="4" id="KW-1185">Reference proteome</keyword>
<dbReference type="InterPro" id="IPR000551">
    <property type="entry name" value="MerR-type_HTH_dom"/>
</dbReference>
<gene>
    <name evidence="3" type="ORF">GCM10009688_20510</name>
</gene>
<accession>A0ABN2PC14</accession>
<protein>
    <submittedName>
        <fullName evidence="3">MerR family transcriptional regulator</fullName>
    </submittedName>
</protein>
<dbReference type="EMBL" id="BAAALV010000003">
    <property type="protein sequence ID" value="GAA1915453.1"/>
    <property type="molecule type" value="Genomic_DNA"/>
</dbReference>
<organism evidence="3 4">
    <name type="scientific">Arthrobacter gandavensis</name>
    <dbReference type="NCBI Taxonomy" id="169960"/>
    <lineage>
        <taxon>Bacteria</taxon>
        <taxon>Bacillati</taxon>
        <taxon>Actinomycetota</taxon>
        <taxon>Actinomycetes</taxon>
        <taxon>Micrococcales</taxon>
        <taxon>Micrococcaceae</taxon>
        <taxon>Arthrobacter</taxon>
    </lineage>
</organism>
<evidence type="ECO:0000313" key="4">
    <source>
        <dbReference type="Proteomes" id="UP001500784"/>
    </source>
</evidence>
<keyword evidence="1" id="KW-0238">DNA-binding</keyword>
<reference evidence="3 4" key="1">
    <citation type="journal article" date="2019" name="Int. J. Syst. Evol. Microbiol.">
        <title>The Global Catalogue of Microorganisms (GCM) 10K type strain sequencing project: providing services to taxonomists for standard genome sequencing and annotation.</title>
        <authorList>
            <consortium name="The Broad Institute Genomics Platform"/>
            <consortium name="The Broad Institute Genome Sequencing Center for Infectious Disease"/>
            <person name="Wu L."/>
            <person name="Ma J."/>
        </authorList>
    </citation>
    <scope>NUCLEOTIDE SEQUENCE [LARGE SCALE GENOMIC DNA]</scope>
    <source>
        <strain evidence="3 4">JCM 13316</strain>
    </source>
</reference>
<feature type="domain" description="HTH merR-type" evidence="2">
    <location>
        <begin position="1"/>
        <end position="70"/>
    </location>
</feature>